<accession>A0A0C2CYP0</accession>
<gene>
    <name evidence="1" type="ORF">ANCDUO_07562</name>
</gene>
<reference evidence="1 2" key="1">
    <citation type="submission" date="2013-12" db="EMBL/GenBank/DDBJ databases">
        <title>Draft genome of the parsitic nematode Ancylostoma duodenale.</title>
        <authorList>
            <person name="Mitreva M."/>
        </authorList>
    </citation>
    <scope>NUCLEOTIDE SEQUENCE [LARGE SCALE GENOMIC DNA]</scope>
    <source>
        <strain evidence="1 2">Zhejiang</strain>
    </source>
</reference>
<organism evidence="1 2">
    <name type="scientific">Ancylostoma duodenale</name>
    <dbReference type="NCBI Taxonomy" id="51022"/>
    <lineage>
        <taxon>Eukaryota</taxon>
        <taxon>Metazoa</taxon>
        <taxon>Ecdysozoa</taxon>
        <taxon>Nematoda</taxon>
        <taxon>Chromadorea</taxon>
        <taxon>Rhabditida</taxon>
        <taxon>Rhabditina</taxon>
        <taxon>Rhabditomorpha</taxon>
        <taxon>Strongyloidea</taxon>
        <taxon>Ancylostomatidae</taxon>
        <taxon>Ancylostomatinae</taxon>
        <taxon>Ancylostoma</taxon>
    </lineage>
</organism>
<dbReference type="EMBL" id="KN729542">
    <property type="protein sequence ID" value="KIH62158.1"/>
    <property type="molecule type" value="Genomic_DNA"/>
</dbReference>
<dbReference type="Gene3D" id="1.10.10.60">
    <property type="entry name" value="Homeodomain-like"/>
    <property type="match status" value="1"/>
</dbReference>
<evidence type="ECO:0000313" key="1">
    <source>
        <dbReference type="EMBL" id="KIH62158.1"/>
    </source>
</evidence>
<protein>
    <recommendedName>
        <fullName evidence="3">Tc3 transposase DNA binding domain-containing protein</fullName>
    </recommendedName>
</protein>
<dbReference type="AlphaFoldDB" id="A0A0C2CYP0"/>
<evidence type="ECO:0000313" key="2">
    <source>
        <dbReference type="Proteomes" id="UP000054047"/>
    </source>
</evidence>
<sequence>MKIDEGLAYQLGTPRGASLSTEEKAQIRPLNDAGISSQAIGMKTGRTHCFVPTYLRDSDGCNKKKDVRRQNVSHLMTIGRSAGKRPTVASCSTRSEQN</sequence>
<keyword evidence="2" id="KW-1185">Reference proteome</keyword>
<dbReference type="Proteomes" id="UP000054047">
    <property type="component" value="Unassembled WGS sequence"/>
</dbReference>
<name>A0A0C2CYP0_9BILA</name>
<proteinExistence type="predicted"/>
<evidence type="ECO:0008006" key="3">
    <source>
        <dbReference type="Google" id="ProtNLM"/>
    </source>
</evidence>